<feature type="region of interest" description="Disordered" evidence="1">
    <location>
        <begin position="90"/>
        <end position="146"/>
    </location>
</feature>
<comment type="caution">
    <text evidence="2">The sequence shown here is derived from an EMBL/GenBank/DDBJ whole genome shotgun (WGS) entry which is preliminary data.</text>
</comment>
<name>A0AAD8ENT4_DIPPU</name>
<dbReference type="Proteomes" id="UP001233999">
    <property type="component" value="Unassembled WGS sequence"/>
</dbReference>
<proteinExistence type="predicted"/>
<reference evidence="2" key="2">
    <citation type="submission" date="2023-05" db="EMBL/GenBank/DDBJ databases">
        <authorList>
            <person name="Fouks B."/>
        </authorList>
    </citation>
    <scope>NUCLEOTIDE SEQUENCE</scope>
    <source>
        <strain evidence="2">Stay&amp;Tobe</strain>
        <tissue evidence="2">Testes</tissue>
    </source>
</reference>
<keyword evidence="3" id="KW-1185">Reference proteome</keyword>
<accession>A0AAD8ENT4</accession>
<reference evidence="2" key="1">
    <citation type="journal article" date="2023" name="IScience">
        <title>Live-bearing cockroach genome reveals convergent evolutionary mechanisms linked to viviparity in insects and beyond.</title>
        <authorList>
            <person name="Fouks B."/>
            <person name="Harrison M.C."/>
            <person name="Mikhailova A.A."/>
            <person name="Marchal E."/>
            <person name="English S."/>
            <person name="Carruthers M."/>
            <person name="Jennings E.C."/>
            <person name="Chiamaka E.L."/>
            <person name="Frigard R.A."/>
            <person name="Pippel M."/>
            <person name="Attardo G.M."/>
            <person name="Benoit J.B."/>
            <person name="Bornberg-Bauer E."/>
            <person name="Tobe S.S."/>
        </authorList>
    </citation>
    <scope>NUCLEOTIDE SEQUENCE</scope>
    <source>
        <strain evidence="2">Stay&amp;Tobe</strain>
    </source>
</reference>
<protein>
    <submittedName>
        <fullName evidence="2">Uncharacterized protein</fullName>
    </submittedName>
</protein>
<evidence type="ECO:0000256" key="1">
    <source>
        <dbReference type="SAM" id="MobiDB-lite"/>
    </source>
</evidence>
<sequence>RFLLKTAVSMLEEHEVCGSWRKPIILVIDAVTQDESKRDDCRINFEKYENTSEDVIHRRLDPLNNVNGRSLEAYSNQQYFMNMRRGSMPSDLSSEFKRQSVHDGRNSDKSTSSGKSRVRKNLLRRRSSGGPEMFASSNLEPYGDGMTGQRWRREVLARRTAEQVLVRRRGSLPIEVLAATHSGVLV</sequence>
<feature type="non-terminal residue" evidence="2">
    <location>
        <position position="186"/>
    </location>
</feature>
<evidence type="ECO:0000313" key="2">
    <source>
        <dbReference type="EMBL" id="KAJ9596594.1"/>
    </source>
</evidence>
<evidence type="ECO:0000313" key="3">
    <source>
        <dbReference type="Proteomes" id="UP001233999"/>
    </source>
</evidence>
<gene>
    <name evidence="2" type="ORF">L9F63_012386</name>
</gene>
<feature type="compositionally biased region" description="Basic and acidic residues" evidence="1">
    <location>
        <begin position="94"/>
        <end position="108"/>
    </location>
</feature>
<feature type="compositionally biased region" description="Basic residues" evidence="1">
    <location>
        <begin position="116"/>
        <end position="127"/>
    </location>
</feature>
<organism evidence="2 3">
    <name type="scientific">Diploptera punctata</name>
    <name type="common">Pacific beetle cockroach</name>
    <dbReference type="NCBI Taxonomy" id="6984"/>
    <lineage>
        <taxon>Eukaryota</taxon>
        <taxon>Metazoa</taxon>
        <taxon>Ecdysozoa</taxon>
        <taxon>Arthropoda</taxon>
        <taxon>Hexapoda</taxon>
        <taxon>Insecta</taxon>
        <taxon>Pterygota</taxon>
        <taxon>Neoptera</taxon>
        <taxon>Polyneoptera</taxon>
        <taxon>Dictyoptera</taxon>
        <taxon>Blattodea</taxon>
        <taxon>Blaberoidea</taxon>
        <taxon>Blaberidae</taxon>
        <taxon>Diplopterinae</taxon>
        <taxon>Diploptera</taxon>
    </lineage>
</organism>
<dbReference type="EMBL" id="JASPKZ010001979">
    <property type="protein sequence ID" value="KAJ9596594.1"/>
    <property type="molecule type" value="Genomic_DNA"/>
</dbReference>
<dbReference type="AlphaFoldDB" id="A0AAD8ENT4"/>